<accession>A0A285Q1W0</accession>
<sequence>MSGYLEILQWARANGCPWNKNKCLRACKRFPVMVKWIEEN</sequence>
<evidence type="ECO:0000313" key="2">
    <source>
        <dbReference type="Proteomes" id="UP000274850"/>
    </source>
</evidence>
<protein>
    <submittedName>
        <fullName evidence="1">Uncharacterized protein</fullName>
    </submittedName>
</protein>
<reference evidence="1" key="1">
    <citation type="submission" date="2017-08" db="EMBL/GenBank/DDBJ databases">
        <authorList>
            <person name="de Groot N.N."/>
        </authorList>
    </citation>
    <scope>NUCLEOTIDE SEQUENCE</scope>
</reference>
<organism evidence="1">
    <name type="scientific">Cedratvirus lausannensis</name>
    <dbReference type="NCBI Taxonomy" id="2023205"/>
    <lineage>
        <taxon>Viruses</taxon>
        <taxon>Pithoviruses</taxon>
        <taxon>Orthocedratvirinae</taxon>
        <taxon>Alphacedratvirus</taxon>
        <taxon>Alphacedratvirus francolausannense</taxon>
    </lineage>
</organism>
<name>A0A285Q1W0_9VIRU</name>
<gene>
    <name evidence="1" type="ORF">BQ9231_00312</name>
</gene>
<evidence type="ECO:0000313" key="1">
    <source>
        <dbReference type="EMBL" id="SOB74195.1"/>
    </source>
</evidence>
<dbReference type="EMBL" id="LT907979">
    <property type="protein sequence ID" value="SOB74195.1"/>
    <property type="molecule type" value="Genomic_DNA"/>
</dbReference>
<proteinExistence type="predicted"/>
<dbReference type="Proteomes" id="UP000274850">
    <property type="component" value="Segment"/>
</dbReference>
<keyword evidence="2" id="KW-1185">Reference proteome</keyword>